<keyword evidence="1" id="KW-0472">Membrane</keyword>
<comment type="caution">
    <text evidence="2">The sequence shown here is derived from an EMBL/GenBank/DDBJ whole genome shotgun (WGS) entry which is preliminary data.</text>
</comment>
<keyword evidence="1" id="KW-1133">Transmembrane helix</keyword>
<dbReference type="AlphaFoldDB" id="A0A7Y0MVJ3"/>
<gene>
    <name evidence="2" type="ORF">HKB35_08705</name>
</gene>
<name>A0A7Y0MVJ3_VIBAL</name>
<accession>A0A7Y0MVJ3</accession>
<organism evidence="2 3">
    <name type="scientific">Vibrio alginolyticus</name>
    <dbReference type="NCBI Taxonomy" id="663"/>
    <lineage>
        <taxon>Bacteria</taxon>
        <taxon>Pseudomonadati</taxon>
        <taxon>Pseudomonadota</taxon>
        <taxon>Gammaproteobacteria</taxon>
        <taxon>Vibrionales</taxon>
        <taxon>Vibrionaceae</taxon>
        <taxon>Vibrio</taxon>
    </lineage>
</organism>
<sequence length="74" mass="8041">MLEKLLNNNPLGVVMLCASIVGTGYVMNYRLNSIETTQQNIGTDVKDIRQDISALQADVAGLKAVADYKERAGK</sequence>
<dbReference type="EMBL" id="JABCMA010000006">
    <property type="protein sequence ID" value="NMR73692.1"/>
    <property type="molecule type" value="Genomic_DNA"/>
</dbReference>
<evidence type="ECO:0000313" key="3">
    <source>
        <dbReference type="Proteomes" id="UP000565155"/>
    </source>
</evidence>
<evidence type="ECO:0000256" key="1">
    <source>
        <dbReference type="SAM" id="Phobius"/>
    </source>
</evidence>
<proteinExistence type="predicted"/>
<dbReference type="RefSeq" id="WP_020840883.1">
    <property type="nucleotide sequence ID" value="NZ_JABCMA010000006.1"/>
</dbReference>
<dbReference type="Proteomes" id="UP000565155">
    <property type="component" value="Unassembled WGS sequence"/>
</dbReference>
<feature type="transmembrane region" description="Helical" evidence="1">
    <location>
        <begin position="12"/>
        <end position="31"/>
    </location>
</feature>
<reference evidence="2 3" key="1">
    <citation type="submission" date="2020-04" db="EMBL/GenBank/DDBJ databases">
        <title>Whole-genome sequencing of Vibrio spp. from China reveals different genetic environments of blaCTX-M-14 among diverse lineages.</title>
        <authorList>
            <person name="Zheng Z."/>
            <person name="Ye L."/>
            <person name="Chen S."/>
        </authorList>
    </citation>
    <scope>NUCLEOTIDE SEQUENCE [LARGE SCALE GENOMIC DNA]</scope>
    <source>
        <strain evidence="2 3">Vb1636</strain>
    </source>
</reference>
<evidence type="ECO:0000313" key="2">
    <source>
        <dbReference type="EMBL" id="NMR73692.1"/>
    </source>
</evidence>
<protein>
    <submittedName>
        <fullName evidence="2">Uncharacterized protein</fullName>
    </submittedName>
</protein>
<keyword evidence="1" id="KW-0812">Transmembrane</keyword>